<reference evidence="6 7" key="1">
    <citation type="submission" date="2022-08" db="EMBL/GenBank/DDBJ databases">
        <title>Genome Sequence of the sulphate-reducing bacterium, Pseudodesulfovibrio sp. SYK.</title>
        <authorList>
            <person name="Kondo R."/>
            <person name="Kataoka T."/>
        </authorList>
    </citation>
    <scope>NUCLEOTIDE SEQUENCE [LARGE SCALE GENOMIC DNA]</scope>
    <source>
        <strain evidence="6 7">SYK</strain>
    </source>
</reference>
<dbReference type="Proteomes" id="UP001317742">
    <property type="component" value="Chromosome"/>
</dbReference>
<dbReference type="Gene3D" id="2.40.30.10">
    <property type="entry name" value="Translation factors"/>
    <property type="match status" value="1"/>
</dbReference>
<evidence type="ECO:0000259" key="4">
    <source>
        <dbReference type="Pfam" id="PF03486"/>
    </source>
</evidence>
<feature type="domain" description="RsdA/BaiN/AoA(So)-like Rossmann fold-like" evidence="4">
    <location>
        <begin position="5"/>
        <end position="387"/>
    </location>
</feature>
<dbReference type="InterPro" id="IPR057661">
    <property type="entry name" value="RsdA/BaiN/AoA(So)_Rossmann"/>
</dbReference>
<comment type="cofactor">
    <cofactor evidence="1">
        <name>FAD</name>
        <dbReference type="ChEBI" id="CHEBI:57692"/>
    </cofactor>
</comment>
<dbReference type="EMBL" id="AP026709">
    <property type="protein sequence ID" value="BDQ37633.1"/>
    <property type="molecule type" value="Genomic_DNA"/>
</dbReference>
<dbReference type="Pfam" id="PF03486">
    <property type="entry name" value="HI0933_like"/>
    <property type="match status" value="1"/>
</dbReference>
<dbReference type="Gene3D" id="1.10.8.260">
    <property type="entry name" value="HI0933 insert domain-like"/>
    <property type="match status" value="1"/>
</dbReference>
<gene>
    <name evidence="6" type="primary">yhiN</name>
    <name evidence="6" type="ORF">SYK_19930</name>
</gene>
<dbReference type="SUPFAM" id="SSF160996">
    <property type="entry name" value="HI0933 insert domain-like"/>
    <property type="match status" value="1"/>
</dbReference>
<evidence type="ECO:0000259" key="5">
    <source>
        <dbReference type="Pfam" id="PF22780"/>
    </source>
</evidence>
<organism evidence="6 7">
    <name type="scientific">Pseudodesulfovibrio nedwellii</name>
    <dbReference type="NCBI Taxonomy" id="2973072"/>
    <lineage>
        <taxon>Bacteria</taxon>
        <taxon>Pseudomonadati</taxon>
        <taxon>Thermodesulfobacteriota</taxon>
        <taxon>Desulfovibrionia</taxon>
        <taxon>Desulfovibrionales</taxon>
        <taxon>Desulfovibrionaceae</taxon>
    </lineage>
</organism>
<evidence type="ECO:0000256" key="3">
    <source>
        <dbReference type="ARBA" id="ARBA00022827"/>
    </source>
</evidence>
<evidence type="ECO:0000256" key="1">
    <source>
        <dbReference type="ARBA" id="ARBA00001974"/>
    </source>
</evidence>
<evidence type="ECO:0000313" key="6">
    <source>
        <dbReference type="EMBL" id="BDQ37633.1"/>
    </source>
</evidence>
<evidence type="ECO:0000256" key="2">
    <source>
        <dbReference type="ARBA" id="ARBA00022630"/>
    </source>
</evidence>
<feature type="domain" description="RsdA/BaiN/AoA(So)-like insert" evidence="5">
    <location>
        <begin position="187"/>
        <end position="334"/>
    </location>
</feature>
<dbReference type="Gene3D" id="3.50.50.60">
    <property type="entry name" value="FAD/NAD(P)-binding domain"/>
    <property type="match status" value="1"/>
</dbReference>
<evidence type="ECO:0000313" key="7">
    <source>
        <dbReference type="Proteomes" id="UP001317742"/>
    </source>
</evidence>
<protein>
    <submittedName>
        <fullName evidence="6">Oxidoreductase</fullName>
    </submittedName>
</protein>
<dbReference type="RefSeq" id="WP_281760152.1">
    <property type="nucleotide sequence ID" value="NZ_AP026709.1"/>
</dbReference>
<dbReference type="InterPro" id="IPR004792">
    <property type="entry name" value="BaiN-like"/>
</dbReference>
<dbReference type="InterPro" id="IPR036188">
    <property type="entry name" value="FAD/NAD-bd_sf"/>
</dbReference>
<keyword evidence="2" id="KW-0285">Flavoprotein</keyword>
<sequence length="389" mass="41511">MAHNDVLILGAGASGLYCAMTAAKRGLKVMVLDHGAKPARKIRVSGGGKCNFTNLDVTHTDYICRNPHFVKSALARLSPWDVITLLAEDSITYEEREHGQLFTEQGAGKVAGSLMTRCTRAGVNVRMGCEIKNVSGTGPFTVTISDDVVTADKLVIALGGPSWPQVGATDLGFRLAKQFGLQMVSPRPGLVPLIFPKQLQDFCRDMAGNALPATVETGGTRFTDPLLFTHKGISGPATLQASSYWRTGKPVIIDFLPNQPLEDFIEEHRSSNAQFRNLLGHVMPKRLPGLLVSGALGETSVSQLSAKQIEAAANRIHRFTVVPASTEGYAKAEVCVGGIDTDEISSKTMECKNVPGLSIIGEAMDVTGHLGGFNLHWAFASGAACGEHL</sequence>
<dbReference type="PANTHER" id="PTHR42887:SF2">
    <property type="entry name" value="OS12G0638800 PROTEIN"/>
    <property type="match status" value="1"/>
</dbReference>
<dbReference type="Pfam" id="PF22780">
    <property type="entry name" value="HI0933_like_1st"/>
    <property type="match status" value="1"/>
</dbReference>
<dbReference type="PRINTS" id="PR00411">
    <property type="entry name" value="PNDRDTASEI"/>
</dbReference>
<dbReference type="SUPFAM" id="SSF51905">
    <property type="entry name" value="FAD/NAD(P)-binding domain"/>
    <property type="match status" value="1"/>
</dbReference>
<accession>A0ABM8B1D0</accession>
<dbReference type="InterPro" id="IPR055178">
    <property type="entry name" value="RsdA/BaiN/AoA(So)-like_dom"/>
</dbReference>
<dbReference type="InterPro" id="IPR023166">
    <property type="entry name" value="BaiN-like_dom_sf"/>
</dbReference>
<proteinExistence type="predicted"/>
<dbReference type="NCBIfam" id="TIGR00275">
    <property type="entry name" value="aminoacetone oxidase family FAD-binding enzyme"/>
    <property type="match status" value="1"/>
</dbReference>
<keyword evidence="3" id="KW-0274">FAD</keyword>
<name>A0ABM8B1D0_9BACT</name>
<keyword evidence="7" id="KW-1185">Reference proteome</keyword>
<dbReference type="PANTHER" id="PTHR42887">
    <property type="entry name" value="OS12G0638800 PROTEIN"/>
    <property type="match status" value="1"/>
</dbReference>